<protein>
    <submittedName>
        <fullName evidence="1">Uncharacterized protein</fullName>
    </submittedName>
</protein>
<dbReference type="OrthoDB" id="113362at2759"/>
<dbReference type="Gramene" id="CDF35330">
    <property type="protein sequence ID" value="CDF35330"/>
    <property type="gene ID" value="CHC_T00003896001"/>
</dbReference>
<reference evidence="2" key="1">
    <citation type="journal article" date="2013" name="Proc. Natl. Acad. Sci. U.S.A.">
        <title>Genome structure and metabolic features in the red seaweed Chondrus crispus shed light on evolution of the Archaeplastida.</title>
        <authorList>
            <person name="Collen J."/>
            <person name="Porcel B."/>
            <person name="Carre W."/>
            <person name="Ball S.G."/>
            <person name="Chaparro C."/>
            <person name="Tonon T."/>
            <person name="Barbeyron T."/>
            <person name="Michel G."/>
            <person name="Noel B."/>
            <person name="Valentin K."/>
            <person name="Elias M."/>
            <person name="Artiguenave F."/>
            <person name="Arun A."/>
            <person name="Aury J.M."/>
            <person name="Barbosa-Neto J.F."/>
            <person name="Bothwell J.H."/>
            <person name="Bouget F.Y."/>
            <person name="Brillet L."/>
            <person name="Cabello-Hurtado F."/>
            <person name="Capella-Gutierrez S."/>
            <person name="Charrier B."/>
            <person name="Cladiere L."/>
            <person name="Cock J.M."/>
            <person name="Coelho S.M."/>
            <person name="Colleoni C."/>
            <person name="Czjzek M."/>
            <person name="Da Silva C."/>
            <person name="Delage L."/>
            <person name="Denoeud F."/>
            <person name="Deschamps P."/>
            <person name="Dittami S.M."/>
            <person name="Gabaldon T."/>
            <person name="Gachon C.M."/>
            <person name="Groisillier A."/>
            <person name="Herve C."/>
            <person name="Jabbari K."/>
            <person name="Katinka M."/>
            <person name="Kloareg B."/>
            <person name="Kowalczyk N."/>
            <person name="Labadie K."/>
            <person name="Leblanc C."/>
            <person name="Lopez P.J."/>
            <person name="McLachlan D.H."/>
            <person name="Meslet-Cladiere L."/>
            <person name="Moustafa A."/>
            <person name="Nehr Z."/>
            <person name="Nyvall Collen P."/>
            <person name="Panaud O."/>
            <person name="Partensky F."/>
            <person name="Poulain J."/>
            <person name="Rensing S.A."/>
            <person name="Rousvoal S."/>
            <person name="Samson G."/>
            <person name="Symeonidi A."/>
            <person name="Weissenbach J."/>
            <person name="Zambounis A."/>
            <person name="Wincker P."/>
            <person name="Boyen C."/>
        </authorList>
    </citation>
    <scope>NUCLEOTIDE SEQUENCE [LARGE SCALE GENOMIC DNA]</scope>
    <source>
        <strain evidence="2">cv. Stackhouse</strain>
    </source>
</reference>
<evidence type="ECO:0000313" key="1">
    <source>
        <dbReference type="EMBL" id="CDF35330.1"/>
    </source>
</evidence>
<organism evidence="1 2">
    <name type="scientific">Chondrus crispus</name>
    <name type="common">Carrageen Irish moss</name>
    <name type="synonym">Polymorpha crispa</name>
    <dbReference type="NCBI Taxonomy" id="2769"/>
    <lineage>
        <taxon>Eukaryota</taxon>
        <taxon>Rhodophyta</taxon>
        <taxon>Florideophyceae</taxon>
        <taxon>Rhodymeniophycidae</taxon>
        <taxon>Gigartinales</taxon>
        <taxon>Gigartinaceae</taxon>
        <taxon>Chondrus</taxon>
    </lineage>
</organism>
<dbReference type="KEGG" id="ccp:CHC_T00003896001"/>
<dbReference type="RefSeq" id="XP_005715149.1">
    <property type="nucleotide sequence ID" value="XM_005715092.1"/>
</dbReference>
<name>R7QD00_CHOCR</name>
<accession>R7QD00</accession>
<evidence type="ECO:0000313" key="2">
    <source>
        <dbReference type="Proteomes" id="UP000012073"/>
    </source>
</evidence>
<gene>
    <name evidence="1" type="ORF">CHC_T00003896001</name>
</gene>
<keyword evidence="2" id="KW-1185">Reference proteome</keyword>
<dbReference type="EMBL" id="HG001728">
    <property type="protein sequence ID" value="CDF35330.1"/>
    <property type="molecule type" value="Genomic_DNA"/>
</dbReference>
<dbReference type="AlphaFoldDB" id="R7QD00"/>
<dbReference type="Proteomes" id="UP000012073">
    <property type="component" value="Unassembled WGS sequence"/>
</dbReference>
<sequence>MSVRQYSTPRNFNWVILKGQNREDIYVRCDKEVTLNVELFIRHGFYLELRNMAWYVATTEVGEPLLGRPVLEALGINTKELLVAAIDRMGHSIEIGSLVPDEVYPKGSVARLMHQGIFHSDGEYVADHGDSEDDTWLDLGEDTASEIDQALERLVQESVDNGISENGKARLRSMLDRYRDVFRLRLGNDPPADVD</sequence>
<dbReference type="GeneID" id="17322868"/>
<proteinExistence type="predicted"/>